<keyword evidence="3" id="KW-1185">Reference proteome</keyword>
<evidence type="ECO:0000256" key="1">
    <source>
        <dbReference type="SAM" id="MobiDB-lite"/>
    </source>
</evidence>
<evidence type="ECO:0000313" key="3">
    <source>
        <dbReference type="Proteomes" id="UP000317617"/>
    </source>
</evidence>
<comment type="caution">
    <text evidence="2">The sequence shown here is derived from an EMBL/GenBank/DDBJ whole genome shotgun (WGS) entry which is preliminary data.</text>
</comment>
<proteinExistence type="predicted"/>
<name>A0A4Y3TPE3_9PROT</name>
<protein>
    <submittedName>
        <fullName evidence="2">Uncharacterized protein</fullName>
    </submittedName>
</protein>
<accession>A0A4Y3TPE3</accession>
<dbReference type="Proteomes" id="UP000317617">
    <property type="component" value="Unassembled WGS sequence"/>
</dbReference>
<gene>
    <name evidence="2" type="ORF">AOR01nite_21790</name>
</gene>
<dbReference type="EMBL" id="BJMU01000016">
    <property type="protein sequence ID" value="GEB83702.1"/>
    <property type="molecule type" value="Genomic_DNA"/>
</dbReference>
<feature type="compositionally biased region" description="Basic and acidic residues" evidence="1">
    <location>
        <begin position="37"/>
        <end position="55"/>
    </location>
</feature>
<organism evidence="2 3">
    <name type="scientific">Acetobacter orleanensis</name>
    <dbReference type="NCBI Taxonomy" id="104099"/>
    <lineage>
        <taxon>Bacteria</taxon>
        <taxon>Pseudomonadati</taxon>
        <taxon>Pseudomonadota</taxon>
        <taxon>Alphaproteobacteria</taxon>
        <taxon>Acetobacterales</taxon>
        <taxon>Acetobacteraceae</taxon>
        <taxon>Acetobacter</taxon>
    </lineage>
</organism>
<sequence length="55" mass="6534">MQIYDNVGGEEKADQEEAQERQRQCDSGKIQMPIQRQRREDRPEETHDERAPSPH</sequence>
<evidence type="ECO:0000313" key="2">
    <source>
        <dbReference type="EMBL" id="GEB83702.1"/>
    </source>
</evidence>
<reference evidence="2 3" key="1">
    <citation type="submission" date="2019-06" db="EMBL/GenBank/DDBJ databases">
        <title>Whole genome shotgun sequence of Acetobacter orleanensis NBRC 13752.</title>
        <authorList>
            <person name="Hosoyama A."/>
            <person name="Uohara A."/>
            <person name="Ohji S."/>
            <person name="Ichikawa N."/>
        </authorList>
    </citation>
    <scope>NUCLEOTIDE SEQUENCE [LARGE SCALE GENOMIC DNA]</scope>
    <source>
        <strain evidence="2 3">NBRC 13752</strain>
    </source>
</reference>
<feature type="region of interest" description="Disordered" evidence="1">
    <location>
        <begin position="1"/>
        <end position="55"/>
    </location>
</feature>
<dbReference type="AlphaFoldDB" id="A0A4Y3TPE3"/>